<dbReference type="InterPro" id="IPR005920">
    <property type="entry name" value="HutI"/>
</dbReference>
<name>A0A3B0RU99_9ZZZZ</name>
<keyword evidence="6" id="KW-0862">Zinc</keyword>
<dbReference type="SUPFAM" id="SSF51338">
    <property type="entry name" value="Composite domain of metallo-dependent hydrolases"/>
    <property type="match status" value="1"/>
</dbReference>
<keyword evidence="7" id="KW-0408">Iron</keyword>
<reference evidence="9" key="1">
    <citation type="submission" date="2018-06" db="EMBL/GenBank/DDBJ databases">
        <authorList>
            <person name="Zhirakovskaya E."/>
        </authorList>
    </citation>
    <scope>NUCLEOTIDE SEQUENCE</scope>
</reference>
<dbReference type="AlphaFoldDB" id="A0A3B0RU99"/>
<proteinExistence type="predicted"/>
<comment type="pathway">
    <text evidence="1">Amino-acid degradation.</text>
</comment>
<evidence type="ECO:0000256" key="1">
    <source>
        <dbReference type="ARBA" id="ARBA00005023"/>
    </source>
</evidence>
<dbReference type="GO" id="GO:0019556">
    <property type="term" value="P:L-histidine catabolic process to glutamate and formamide"/>
    <property type="evidence" value="ECO:0007669"/>
    <property type="project" value="InterPro"/>
</dbReference>
<dbReference type="PANTHER" id="PTHR42752">
    <property type="entry name" value="IMIDAZOLONEPROPIONASE"/>
    <property type="match status" value="1"/>
</dbReference>
<evidence type="ECO:0000256" key="3">
    <source>
        <dbReference type="ARBA" id="ARBA00022723"/>
    </source>
</evidence>
<accession>A0A3B0RU99</accession>
<dbReference type="EC" id="3.5.2.7" evidence="2"/>
<dbReference type="EMBL" id="UOEI01000196">
    <property type="protein sequence ID" value="VAV97020.1"/>
    <property type="molecule type" value="Genomic_DNA"/>
</dbReference>
<evidence type="ECO:0000256" key="2">
    <source>
        <dbReference type="ARBA" id="ARBA00012864"/>
    </source>
</evidence>
<evidence type="ECO:0000313" key="9">
    <source>
        <dbReference type="EMBL" id="VAV97020.1"/>
    </source>
</evidence>
<gene>
    <name evidence="9" type="ORF">MNBD_ACTINO01-2034</name>
</gene>
<dbReference type="InterPro" id="IPR006680">
    <property type="entry name" value="Amidohydro-rel"/>
</dbReference>
<feature type="domain" description="Amidohydrolase-related" evidence="8">
    <location>
        <begin position="57"/>
        <end position="158"/>
    </location>
</feature>
<dbReference type="GO" id="GO:0050480">
    <property type="term" value="F:imidazolonepropionase activity"/>
    <property type="evidence" value="ECO:0007669"/>
    <property type="project" value="UniProtKB-EC"/>
</dbReference>
<dbReference type="PANTHER" id="PTHR42752:SF1">
    <property type="entry name" value="IMIDAZOLONEPROPIONASE-RELATED"/>
    <property type="match status" value="1"/>
</dbReference>
<evidence type="ECO:0000256" key="5">
    <source>
        <dbReference type="ARBA" id="ARBA00022808"/>
    </source>
</evidence>
<dbReference type="GO" id="GO:0046872">
    <property type="term" value="F:metal ion binding"/>
    <property type="evidence" value="ECO:0007669"/>
    <property type="project" value="UniProtKB-KW"/>
</dbReference>
<organism evidence="9">
    <name type="scientific">hydrothermal vent metagenome</name>
    <dbReference type="NCBI Taxonomy" id="652676"/>
    <lineage>
        <taxon>unclassified sequences</taxon>
        <taxon>metagenomes</taxon>
        <taxon>ecological metagenomes</taxon>
    </lineage>
</organism>
<evidence type="ECO:0000256" key="6">
    <source>
        <dbReference type="ARBA" id="ARBA00022833"/>
    </source>
</evidence>
<keyword evidence="5" id="KW-0369">Histidine metabolism</keyword>
<dbReference type="InterPro" id="IPR032466">
    <property type="entry name" value="Metal_Hydrolase"/>
</dbReference>
<dbReference type="Gene3D" id="3.20.20.140">
    <property type="entry name" value="Metal-dependent hydrolases"/>
    <property type="match status" value="1"/>
</dbReference>
<evidence type="ECO:0000256" key="4">
    <source>
        <dbReference type="ARBA" id="ARBA00022801"/>
    </source>
</evidence>
<dbReference type="SUPFAM" id="SSF51556">
    <property type="entry name" value="Metallo-dependent hydrolases"/>
    <property type="match status" value="1"/>
</dbReference>
<evidence type="ECO:0000259" key="8">
    <source>
        <dbReference type="Pfam" id="PF01979"/>
    </source>
</evidence>
<evidence type="ECO:0000256" key="7">
    <source>
        <dbReference type="ARBA" id="ARBA00023004"/>
    </source>
</evidence>
<sequence length="160" mass="16083">DQLSRSGGTALAAQLGATSADHVDHATDEDLAALAAAGTVAVLLPGVSYAMGAPPPDARKVWDAGVTVAIATDCNPGTAYIETMSFIISLAVVTSGLTPAEALWAATKGGALALGLTDRGAIAPGMLADLVILDAPSHTHIAYRPDGALPLEVIKRGYLV</sequence>
<dbReference type="InterPro" id="IPR011059">
    <property type="entry name" value="Metal-dep_hydrolase_composite"/>
</dbReference>
<dbReference type="Pfam" id="PF01979">
    <property type="entry name" value="Amidohydro_1"/>
    <property type="match status" value="1"/>
</dbReference>
<keyword evidence="4 9" id="KW-0378">Hydrolase</keyword>
<dbReference type="GO" id="GO:0005737">
    <property type="term" value="C:cytoplasm"/>
    <property type="evidence" value="ECO:0007669"/>
    <property type="project" value="InterPro"/>
</dbReference>
<keyword evidence="3" id="KW-0479">Metal-binding</keyword>
<feature type="non-terminal residue" evidence="9">
    <location>
        <position position="1"/>
    </location>
</feature>
<protein>
    <recommendedName>
        <fullName evidence="2">imidazolonepropionase</fullName>
        <ecNumber evidence="2">3.5.2.7</ecNumber>
    </recommendedName>
</protein>